<comment type="caution">
    <text evidence="9">The sequence shown here is derived from an EMBL/GenBank/DDBJ whole genome shotgun (WGS) entry which is preliminary data.</text>
</comment>
<name>A0A419V6J6_9BACL</name>
<organism evidence="9 10">
    <name type="scientific">Sinobaca qinghaiensis</name>
    <dbReference type="NCBI Taxonomy" id="342944"/>
    <lineage>
        <taxon>Bacteria</taxon>
        <taxon>Bacillati</taxon>
        <taxon>Bacillota</taxon>
        <taxon>Bacilli</taxon>
        <taxon>Bacillales</taxon>
        <taxon>Sporolactobacillaceae</taxon>
        <taxon>Sinobaca</taxon>
    </lineage>
</organism>
<evidence type="ECO:0000256" key="7">
    <source>
        <dbReference type="ARBA" id="ARBA00023136"/>
    </source>
</evidence>
<dbReference type="OrthoDB" id="3177005at2"/>
<dbReference type="Proteomes" id="UP000285120">
    <property type="component" value="Unassembled WGS sequence"/>
</dbReference>
<feature type="transmembrane region" description="Helical" evidence="8">
    <location>
        <begin position="188"/>
        <end position="205"/>
    </location>
</feature>
<dbReference type="GO" id="GO:0005886">
    <property type="term" value="C:plasma membrane"/>
    <property type="evidence" value="ECO:0007669"/>
    <property type="project" value="UniProtKB-SubCell"/>
</dbReference>
<comment type="similarity">
    <text evidence="2">Belongs to the AzlC family.</text>
</comment>
<dbReference type="RefSeq" id="WP_120192478.1">
    <property type="nucleotide sequence ID" value="NZ_RAPK01000007.1"/>
</dbReference>
<keyword evidence="4" id="KW-1003">Cell membrane</keyword>
<evidence type="ECO:0000256" key="3">
    <source>
        <dbReference type="ARBA" id="ARBA00022448"/>
    </source>
</evidence>
<feature type="transmembrane region" description="Helical" evidence="8">
    <location>
        <begin position="61"/>
        <end position="83"/>
    </location>
</feature>
<evidence type="ECO:0000256" key="2">
    <source>
        <dbReference type="ARBA" id="ARBA00010735"/>
    </source>
</evidence>
<evidence type="ECO:0000256" key="4">
    <source>
        <dbReference type="ARBA" id="ARBA00022475"/>
    </source>
</evidence>
<dbReference type="InterPro" id="IPR011606">
    <property type="entry name" value="Brnchd-chn_aa_trnsp_permease"/>
</dbReference>
<proteinExistence type="inferred from homology"/>
<keyword evidence="7 8" id="KW-0472">Membrane</keyword>
<protein>
    <submittedName>
        <fullName evidence="9">4-azaleucine resistance transporter AzlC</fullName>
    </submittedName>
</protein>
<evidence type="ECO:0000256" key="8">
    <source>
        <dbReference type="SAM" id="Phobius"/>
    </source>
</evidence>
<evidence type="ECO:0000313" key="10">
    <source>
        <dbReference type="Proteomes" id="UP000285120"/>
    </source>
</evidence>
<feature type="transmembrane region" description="Helical" evidence="8">
    <location>
        <begin position="160"/>
        <end position="179"/>
    </location>
</feature>
<sequence length="239" mass="25337">MNTHSLYQVPDKYTGLKHGGAIAIGYMPAAVTFGFLAQSTGLTFMEAVMMSTFVFAGAAQYTALGLISAGTGALEIIITTFVLNIRHLLMSASLNEKAEASHPVIKAGYAFGITDEVFAVTSTNNGPIPSSYIYSVFLTAYVSWVAFTAAGHSAGDLLPAFLQTSLSFAIYALFLALLLPPLKKSRKVLVLAGTAALFHGILYPFLPEGWAIITAAAAASILIEWAAPNSNREEQPAHE</sequence>
<feature type="transmembrane region" description="Helical" evidence="8">
    <location>
        <begin position="21"/>
        <end position="41"/>
    </location>
</feature>
<feature type="transmembrane region" description="Helical" evidence="8">
    <location>
        <begin position="132"/>
        <end position="154"/>
    </location>
</feature>
<evidence type="ECO:0000256" key="5">
    <source>
        <dbReference type="ARBA" id="ARBA00022692"/>
    </source>
</evidence>
<evidence type="ECO:0000256" key="6">
    <source>
        <dbReference type="ARBA" id="ARBA00022989"/>
    </source>
</evidence>
<evidence type="ECO:0000313" key="9">
    <source>
        <dbReference type="EMBL" id="RKD75614.1"/>
    </source>
</evidence>
<dbReference type="GO" id="GO:1903785">
    <property type="term" value="P:L-valine transmembrane transport"/>
    <property type="evidence" value="ECO:0007669"/>
    <property type="project" value="TreeGrafter"/>
</dbReference>
<keyword evidence="3" id="KW-0813">Transport</keyword>
<dbReference type="PANTHER" id="PTHR34979">
    <property type="entry name" value="INNER MEMBRANE PROTEIN YGAZ"/>
    <property type="match status" value="1"/>
</dbReference>
<keyword evidence="10" id="KW-1185">Reference proteome</keyword>
<accession>A0A419V6J6</accession>
<dbReference type="PANTHER" id="PTHR34979:SF1">
    <property type="entry name" value="INNER MEMBRANE PROTEIN YGAZ"/>
    <property type="match status" value="1"/>
</dbReference>
<reference evidence="9 10" key="1">
    <citation type="submission" date="2018-09" db="EMBL/GenBank/DDBJ databases">
        <title>Genomic Encyclopedia of Archaeal and Bacterial Type Strains, Phase II (KMG-II): from individual species to whole genera.</title>
        <authorList>
            <person name="Goeker M."/>
        </authorList>
    </citation>
    <scope>NUCLEOTIDE SEQUENCE [LARGE SCALE GENOMIC DNA]</scope>
    <source>
        <strain evidence="9 10">DSM 17008</strain>
    </source>
</reference>
<comment type="subcellular location">
    <subcellularLocation>
        <location evidence="1">Cell membrane</location>
        <topology evidence="1">Multi-pass membrane protein</topology>
    </subcellularLocation>
</comment>
<feature type="transmembrane region" description="Helical" evidence="8">
    <location>
        <begin position="211"/>
        <end position="227"/>
    </location>
</feature>
<gene>
    <name evidence="9" type="ORF">ATL39_1315</name>
</gene>
<dbReference type="AlphaFoldDB" id="A0A419V6J6"/>
<keyword evidence="6 8" id="KW-1133">Transmembrane helix</keyword>
<keyword evidence="5 8" id="KW-0812">Transmembrane</keyword>
<dbReference type="EMBL" id="RAPK01000007">
    <property type="protein sequence ID" value="RKD75614.1"/>
    <property type="molecule type" value="Genomic_DNA"/>
</dbReference>
<evidence type="ECO:0000256" key="1">
    <source>
        <dbReference type="ARBA" id="ARBA00004651"/>
    </source>
</evidence>
<dbReference type="Pfam" id="PF03591">
    <property type="entry name" value="AzlC"/>
    <property type="match status" value="1"/>
</dbReference>